<evidence type="ECO:0000256" key="7">
    <source>
        <dbReference type="SAM" id="MobiDB-lite"/>
    </source>
</evidence>
<feature type="compositionally biased region" description="Polar residues" evidence="7">
    <location>
        <begin position="1"/>
        <end position="23"/>
    </location>
</feature>
<evidence type="ECO:0000256" key="8">
    <source>
        <dbReference type="SAM" id="Phobius"/>
    </source>
</evidence>
<feature type="transmembrane region" description="Helical" evidence="8">
    <location>
        <begin position="295"/>
        <end position="314"/>
    </location>
</feature>
<feature type="transmembrane region" description="Helical" evidence="8">
    <location>
        <begin position="50"/>
        <end position="71"/>
    </location>
</feature>
<evidence type="ECO:0000313" key="11">
    <source>
        <dbReference type="Proteomes" id="UP000249432"/>
    </source>
</evidence>
<comment type="caution">
    <text evidence="10">The sequence shown here is derived from an EMBL/GenBank/DDBJ whole genome shotgun (WGS) entry which is preliminary data.</text>
</comment>
<comment type="subcellular location">
    <subcellularLocation>
        <location evidence="1">Cell membrane</location>
        <topology evidence="1">Multi-pass membrane protein</topology>
    </subcellularLocation>
</comment>
<dbReference type="AlphaFoldDB" id="A0A2W5SLB4"/>
<evidence type="ECO:0000256" key="6">
    <source>
        <dbReference type="ARBA" id="ARBA00023136"/>
    </source>
</evidence>
<evidence type="ECO:0000256" key="5">
    <source>
        <dbReference type="ARBA" id="ARBA00022989"/>
    </source>
</evidence>
<feature type="transmembrane region" description="Helical" evidence="8">
    <location>
        <begin position="122"/>
        <end position="143"/>
    </location>
</feature>
<dbReference type="GO" id="GO:0005886">
    <property type="term" value="C:plasma membrane"/>
    <property type="evidence" value="ECO:0007669"/>
    <property type="project" value="UniProtKB-SubCell"/>
</dbReference>
<feature type="transmembrane region" description="Helical" evidence="8">
    <location>
        <begin position="97"/>
        <end position="115"/>
    </location>
</feature>
<dbReference type="PANTHER" id="PTHR14969">
    <property type="entry name" value="SPHINGOSINE-1-PHOSPHATE PHOSPHOHYDROLASE"/>
    <property type="match status" value="1"/>
</dbReference>
<sequence length="363" mass="38937">MAQAPSLPTHQADDSQAWTSASQPDAARTTPPPGHNPDTTLRRQHDGGGVNTTAVTALLSVATVLLIIFTFTDKQVSDAVINHDSVFGTLFQSYGEFPPAVLSALAMQVLAGCLLRSSLPGIARGLGSILLTWASFLSVLGWSEQAESYRRSWSANLAAGTPIGVANNDDSDTMTWSQFAPAMFMDIVLLIIISIVAWLLVRNLSAETLRLIAISAVIMLAIVWAGHGVNDGMKSLWGRFRPYEVDAGKGPYQAWYHINLPNGHRSFPSGHTQEGTTLAALAIVLRPLGGKAWRIALWVGTVWGILMAASRVIIGAHWATDTVASFILTYGLILIGLWLTTWVASRLNSTTITNDAGTPVHTS</sequence>
<dbReference type="GO" id="GO:0016787">
    <property type="term" value="F:hydrolase activity"/>
    <property type="evidence" value="ECO:0007669"/>
    <property type="project" value="UniProtKB-KW"/>
</dbReference>
<evidence type="ECO:0000256" key="3">
    <source>
        <dbReference type="ARBA" id="ARBA00022692"/>
    </source>
</evidence>
<feature type="transmembrane region" description="Helical" evidence="8">
    <location>
        <begin position="208"/>
        <end position="227"/>
    </location>
</feature>
<dbReference type="Gene3D" id="1.20.144.10">
    <property type="entry name" value="Phosphatidic acid phosphatase type 2/haloperoxidase"/>
    <property type="match status" value="1"/>
</dbReference>
<dbReference type="InterPro" id="IPR036938">
    <property type="entry name" value="PAP2/HPO_sf"/>
</dbReference>
<gene>
    <name evidence="10" type="ORF">DI525_10505</name>
</gene>
<evidence type="ECO:0000259" key="9">
    <source>
        <dbReference type="SMART" id="SM00014"/>
    </source>
</evidence>
<evidence type="ECO:0000256" key="2">
    <source>
        <dbReference type="ARBA" id="ARBA00022475"/>
    </source>
</evidence>
<evidence type="ECO:0000313" key="10">
    <source>
        <dbReference type="EMBL" id="PZR03310.1"/>
    </source>
</evidence>
<evidence type="ECO:0000256" key="4">
    <source>
        <dbReference type="ARBA" id="ARBA00022801"/>
    </source>
</evidence>
<feature type="transmembrane region" description="Helical" evidence="8">
    <location>
        <begin position="326"/>
        <end position="344"/>
    </location>
</feature>
<organism evidence="10 11">
    <name type="scientific">Corynebacterium kroppenstedtii</name>
    <dbReference type="NCBI Taxonomy" id="161879"/>
    <lineage>
        <taxon>Bacteria</taxon>
        <taxon>Bacillati</taxon>
        <taxon>Actinomycetota</taxon>
        <taxon>Actinomycetes</taxon>
        <taxon>Mycobacteriales</taxon>
        <taxon>Corynebacteriaceae</taxon>
        <taxon>Corynebacterium</taxon>
    </lineage>
</organism>
<protein>
    <recommendedName>
        <fullName evidence="9">Phosphatidic acid phosphatase type 2/haloperoxidase domain-containing protein</fullName>
    </recommendedName>
</protein>
<keyword evidence="6 8" id="KW-0472">Membrane</keyword>
<dbReference type="Proteomes" id="UP000249432">
    <property type="component" value="Unassembled WGS sequence"/>
</dbReference>
<keyword evidence="2" id="KW-1003">Cell membrane</keyword>
<dbReference type="RefSeq" id="WP_303735650.1">
    <property type="nucleotide sequence ID" value="NZ_CAKZHK010000003.1"/>
</dbReference>
<feature type="region of interest" description="Disordered" evidence="7">
    <location>
        <begin position="1"/>
        <end position="47"/>
    </location>
</feature>
<dbReference type="Pfam" id="PF01569">
    <property type="entry name" value="PAP2"/>
    <property type="match status" value="1"/>
</dbReference>
<proteinExistence type="predicted"/>
<accession>A0A2W5SLB4</accession>
<keyword evidence="4" id="KW-0378">Hydrolase</keyword>
<keyword evidence="5 8" id="KW-1133">Transmembrane helix</keyword>
<evidence type="ECO:0000256" key="1">
    <source>
        <dbReference type="ARBA" id="ARBA00004651"/>
    </source>
</evidence>
<dbReference type="PANTHER" id="PTHR14969:SF62">
    <property type="entry name" value="DECAPRENYLPHOSPHORYL-5-PHOSPHORIBOSE PHOSPHATASE RV3807C-RELATED"/>
    <property type="match status" value="1"/>
</dbReference>
<dbReference type="InterPro" id="IPR000326">
    <property type="entry name" value="PAP2/HPO"/>
</dbReference>
<keyword evidence="3 8" id="KW-0812">Transmembrane</keyword>
<dbReference type="SUPFAM" id="SSF48317">
    <property type="entry name" value="Acid phosphatase/Vanadium-dependent haloperoxidase"/>
    <property type="match status" value="1"/>
</dbReference>
<reference evidence="10 11" key="1">
    <citation type="submission" date="2017-08" db="EMBL/GenBank/DDBJ databases">
        <title>Infants hospitalized years apart are colonized by the same room-sourced microbial strains.</title>
        <authorList>
            <person name="Brooks B."/>
            <person name="Olm M.R."/>
            <person name="Firek B.A."/>
            <person name="Baker R."/>
            <person name="Thomas B.C."/>
            <person name="Morowitz M.J."/>
            <person name="Banfield J.F."/>
        </authorList>
    </citation>
    <scope>NUCLEOTIDE SEQUENCE [LARGE SCALE GENOMIC DNA]</scope>
    <source>
        <strain evidence="10">S2_003_000_R1_3</strain>
    </source>
</reference>
<dbReference type="EMBL" id="QFRA01000045">
    <property type="protein sequence ID" value="PZR03310.1"/>
    <property type="molecule type" value="Genomic_DNA"/>
</dbReference>
<feature type="transmembrane region" description="Helical" evidence="8">
    <location>
        <begin position="179"/>
        <end position="201"/>
    </location>
</feature>
<dbReference type="SMART" id="SM00014">
    <property type="entry name" value="acidPPc"/>
    <property type="match status" value="1"/>
</dbReference>
<feature type="domain" description="Phosphatidic acid phosphatase type 2/haloperoxidase" evidence="9">
    <location>
        <begin position="217"/>
        <end position="337"/>
    </location>
</feature>
<name>A0A2W5SLB4_9CORY</name>